<keyword evidence="2" id="KW-1185">Reference proteome</keyword>
<gene>
    <name evidence="1" type="ORF">PXEA_LOCUS21175</name>
</gene>
<sequence length="198" mass="22081">MLLVLIYYLKRNLILTQVDLEDILVFEVPNSSPPSFAAEETRRSFVRDTRSAIQLAYQLVREARDVRSQVSATASTGSPVAVNAGPRSPGLEVTASRCQQMADELQASLMRCLHGLPGQRELTEAVHLVERRRADLEHFLLSERATNAAGQSGPGVAQPVTTDEFSGMQERFTSAAVEFNQVKLFILPFEPHLYFLYE</sequence>
<evidence type="ECO:0000313" key="2">
    <source>
        <dbReference type="Proteomes" id="UP000784294"/>
    </source>
</evidence>
<proteinExistence type="predicted"/>
<dbReference type="AlphaFoldDB" id="A0A3S5A4U5"/>
<name>A0A3S5A4U5_9PLAT</name>
<evidence type="ECO:0000313" key="1">
    <source>
        <dbReference type="EMBL" id="VEL27735.1"/>
    </source>
</evidence>
<dbReference type="Proteomes" id="UP000784294">
    <property type="component" value="Unassembled WGS sequence"/>
</dbReference>
<dbReference type="EMBL" id="CAAALY010089496">
    <property type="protein sequence ID" value="VEL27735.1"/>
    <property type="molecule type" value="Genomic_DNA"/>
</dbReference>
<comment type="caution">
    <text evidence="1">The sequence shown here is derived from an EMBL/GenBank/DDBJ whole genome shotgun (WGS) entry which is preliminary data.</text>
</comment>
<accession>A0A3S5A4U5</accession>
<reference evidence="1" key="1">
    <citation type="submission" date="2018-11" db="EMBL/GenBank/DDBJ databases">
        <authorList>
            <consortium name="Pathogen Informatics"/>
        </authorList>
    </citation>
    <scope>NUCLEOTIDE SEQUENCE</scope>
</reference>
<organism evidence="1 2">
    <name type="scientific">Protopolystoma xenopodis</name>
    <dbReference type="NCBI Taxonomy" id="117903"/>
    <lineage>
        <taxon>Eukaryota</taxon>
        <taxon>Metazoa</taxon>
        <taxon>Spiralia</taxon>
        <taxon>Lophotrochozoa</taxon>
        <taxon>Platyhelminthes</taxon>
        <taxon>Monogenea</taxon>
        <taxon>Polyopisthocotylea</taxon>
        <taxon>Polystomatidea</taxon>
        <taxon>Polystomatidae</taxon>
        <taxon>Protopolystoma</taxon>
    </lineage>
</organism>
<protein>
    <submittedName>
        <fullName evidence="1">Uncharacterized protein</fullName>
    </submittedName>
</protein>